<dbReference type="Gene3D" id="1.10.287.10">
    <property type="entry name" value="S15/NS1, RNA-binding"/>
    <property type="match status" value="1"/>
</dbReference>
<feature type="domain" description="Small ribosomal subunit protein uS15 N-terminal" evidence="7">
    <location>
        <begin position="1"/>
        <end position="59"/>
    </location>
</feature>
<evidence type="ECO:0000256" key="5">
    <source>
        <dbReference type="RuleBase" id="RU003919"/>
    </source>
</evidence>
<dbReference type="InterPro" id="IPR009068">
    <property type="entry name" value="uS15_NS1_RNA-bd_sf"/>
</dbReference>
<evidence type="ECO:0000256" key="2">
    <source>
        <dbReference type="ARBA" id="ARBA00022980"/>
    </source>
</evidence>
<evidence type="ECO:0000259" key="7">
    <source>
        <dbReference type="SMART" id="SM01386"/>
    </source>
</evidence>
<dbReference type="HAMAP" id="MF_01343_A">
    <property type="entry name" value="Ribosomal_uS15_A"/>
    <property type="match status" value="1"/>
</dbReference>
<name>A0A075H079_9ARCH</name>
<dbReference type="Pfam" id="PF00312">
    <property type="entry name" value="Ribosomal_S15"/>
    <property type="match status" value="1"/>
</dbReference>
<dbReference type="PROSITE" id="PS00362">
    <property type="entry name" value="RIBOSOMAL_S15"/>
    <property type="match status" value="1"/>
</dbReference>
<dbReference type="Gene3D" id="4.10.860.130">
    <property type="match status" value="1"/>
</dbReference>
<protein>
    <recommendedName>
        <fullName evidence="4">Small ribosomal subunit protein uS15</fullName>
    </recommendedName>
</protein>
<comment type="subunit">
    <text evidence="4">Part of the 30S ribosomal subunit.</text>
</comment>
<dbReference type="SMART" id="SM01386">
    <property type="entry name" value="Ribosomal_S13_N"/>
    <property type="match status" value="1"/>
</dbReference>
<keyword evidence="2 4" id="KW-0689">Ribosomal protein</keyword>
<feature type="region of interest" description="Disordered" evidence="6">
    <location>
        <begin position="1"/>
        <end position="22"/>
    </location>
</feature>
<dbReference type="NCBIfam" id="NF006331">
    <property type="entry name" value="PRK08561.1"/>
    <property type="match status" value="1"/>
</dbReference>
<keyword evidence="3 4" id="KW-0687">Ribonucleoprotein</keyword>
<dbReference type="PANTHER" id="PTHR11885:SF6">
    <property type="entry name" value="SMALL RIBOSOMAL SUBUNIT PROTEIN US15"/>
    <property type="match status" value="1"/>
</dbReference>
<dbReference type="GO" id="GO:0022627">
    <property type="term" value="C:cytosolic small ribosomal subunit"/>
    <property type="evidence" value="ECO:0007669"/>
    <property type="project" value="TreeGrafter"/>
</dbReference>
<proteinExistence type="inferred from homology"/>
<dbReference type="PANTHER" id="PTHR11885">
    <property type="entry name" value="RIBOSOMAL PROTEIN S15P/S13E"/>
    <property type="match status" value="1"/>
</dbReference>
<dbReference type="GO" id="GO:0003735">
    <property type="term" value="F:structural constituent of ribosome"/>
    <property type="evidence" value="ECO:0007669"/>
    <property type="project" value="InterPro"/>
</dbReference>
<comment type="similarity">
    <text evidence="1 4 5">Belongs to the universal ribosomal protein uS15 family.</text>
</comment>
<dbReference type="GO" id="GO:0006412">
    <property type="term" value="P:translation"/>
    <property type="evidence" value="ECO:0007669"/>
    <property type="project" value="UniProtKB-UniRule"/>
</dbReference>
<sequence length="148" mass="17016">MARMHSHTRGKSHSTRPSKTSGSWILESKDEIVSLIVNMTKDGLGPSEIGIKLRDEYCIPLVKRIIGKSILEVLQENNLEGEMPEELNILVKKAIALQTHLKRHPADKINIRSLELLEAKIHRLQKYYKREGRLPQKWKYSAIIAKLE</sequence>
<reference evidence="8" key="1">
    <citation type="journal article" date="2014" name="Genome Biol. Evol.">
        <title>Pangenome evidence for extensive interdomain horizontal transfer affecting lineage core and shell genes in uncultured planktonic thaumarchaeota and euryarchaeota.</title>
        <authorList>
            <person name="Deschamps P."/>
            <person name="Zivanovic Y."/>
            <person name="Moreira D."/>
            <person name="Rodriguez-Valera F."/>
            <person name="Lopez-Garcia P."/>
        </authorList>
    </citation>
    <scope>NUCLEOTIDE SEQUENCE</scope>
</reference>
<feature type="compositionally biased region" description="Basic residues" evidence="6">
    <location>
        <begin position="1"/>
        <end position="16"/>
    </location>
</feature>
<dbReference type="Pfam" id="PF08069">
    <property type="entry name" value="Ribosomal_S13_N"/>
    <property type="match status" value="1"/>
</dbReference>
<gene>
    <name evidence="8" type="primary">RP-S15</name>
    <name evidence="4" type="synonym">rps15</name>
    <name evidence="8" type="synonym">rpsO</name>
</gene>
<evidence type="ECO:0000256" key="1">
    <source>
        <dbReference type="ARBA" id="ARBA00008434"/>
    </source>
</evidence>
<dbReference type="AlphaFoldDB" id="A0A075H079"/>
<dbReference type="SMART" id="SM01387">
    <property type="entry name" value="Ribosomal_S15"/>
    <property type="match status" value="1"/>
</dbReference>
<evidence type="ECO:0000256" key="4">
    <source>
        <dbReference type="HAMAP-Rule" id="MF_01343"/>
    </source>
</evidence>
<dbReference type="CDD" id="cd00353">
    <property type="entry name" value="Ribosomal_S15p_S13e"/>
    <property type="match status" value="1"/>
</dbReference>
<dbReference type="InterPro" id="IPR023029">
    <property type="entry name" value="Ribosomal_uS15_arc_euk"/>
</dbReference>
<evidence type="ECO:0000256" key="3">
    <source>
        <dbReference type="ARBA" id="ARBA00023274"/>
    </source>
</evidence>
<accession>A0A075H079</accession>
<dbReference type="InterPro" id="IPR000589">
    <property type="entry name" value="Ribosomal_uS15"/>
</dbReference>
<organism evidence="8">
    <name type="scientific">uncultured marine thaumarchaeote KM3_31_E07</name>
    <dbReference type="NCBI Taxonomy" id="1456118"/>
    <lineage>
        <taxon>Archaea</taxon>
        <taxon>Nitrososphaerota</taxon>
        <taxon>environmental samples</taxon>
    </lineage>
</organism>
<dbReference type="EMBL" id="KF900834">
    <property type="protein sequence ID" value="AIF08540.1"/>
    <property type="molecule type" value="Genomic_DNA"/>
</dbReference>
<evidence type="ECO:0000256" key="6">
    <source>
        <dbReference type="SAM" id="MobiDB-lite"/>
    </source>
</evidence>
<dbReference type="InterPro" id="IPR012606">
    <property type="entry name" value="Ribosomal_uS15_N"/>
</dbReference>
<dbReference type="GO" id="GO:0070181">
    <property type="term" value="F:small ribosomal subunit rRNA binding"/>
    <property type="evidence" value="ECO:0007669"/>
    <property type="project" value="TreeGrafter"/>
</dbReference>
<evidence type="ECO:0000313" key="8">
    <source>
        <dbReference type="EMBL" id="AIF08540.1"/>
    </source>
</evidence>
<dbReference type="SUPFAM" id="SSF47060">
    <property type="entry name" value="S15/NS1 RNA-binding domain"/>
    <property type="match status" value="1"/>
</dbReference>